<comment type="caution">
    <text evidence="2">The sequence shown here is derived from an EMBL/GenBank/DDBJ whole genome shotgun (WGS) entry which is preliminary data.</text>
</comment>
<dbReference type="AlphaFoldDB" id="A0A7J7MZQ8"/>
<dbReference type="InterPro" id="IPR045026">
    <property type="entry name" value="LIMYB"/>
</dbReference>
<feature type="domain" description="Myb/SANT-like" evidence="1">
    <location>
        <begin position="22"/>
        <end position="118"/>
    </location>
</feature>
<name>A0A7J7MZQ8_9MAGN</name>
<accession>A0A7J7MZQ8</accession>
<dbReference type="PANTHER" id="PTHR47584:SF14">
    <property type="entry name" value="L10-INTERACTING MYB DOMAIN-CONTAINING PROTEIN-LIKE"/>
    <property type="match status" value="1"/>
</dbReference>
<evidence type="ECO:0000313" key="3">
    <source>
        <dbReference type="Proteomes" id="UP000541444"/>
    </source>
</evidence>
<dbReference type="EMBL" id="JACGCM010001165">
    <property type="protein sequence ID" value="KAF6160232.1"/>
    <property type="molecule type" value="Genomic_DNA"/>
</dbReference>
<dbReference type="InterPro" id="IPR024752">
    <property type="entry name" value="Myb/SANT-like_dom"/>
</dbReference>
<dbReference type="PANTHER" id="PTHR47584">
    <property type="match status" value="1"/>
</dbReference>
<sequence length="320" mass="36594">MTLDQPSLPPFEVAKESTTADWSQEQELFFIGLMVDKVIARGEKKGKGMFSKANWLDTRKKYYQRWGLKYKLKAFKNKMNNLREQFKEFKKLVEGSSGLGWDPLLGNLSAPNSWWDDYIETNPKAKRFRNHCCPEYENLEVIFGGTIAIGHLQSASSHEINSTDEKDILNEGLAESFPPSPFSTTPMEASPISKAPMVGTSTDNATGVDEQGRNVQHQLRTCSRTRTNNGRRRRKDNTASELSELLKMFAEASQAREELRNKYTMSECVEILDSMGPVVEMRTYMRAIRLLQEKGWREAFICMPDERRKGWLQSIDAGII</sequence>
<keyword evidence="3" id="KW-1185">Reference proteome</keyword>
<reference evidence="2 3" key="1">
    <citation type="journal article" date="2020" name="IScience">
        <title>Genome Sequencing of the Endangered Kingdonia uniflora (Circaeasteraceae, Ranunculales) Reveals Potential Mechanisms of Evolutionary Specialization.</title>
        <authorList>
            <person name="Sun Y."/>
            <person name="Deng T."/>
            <person name="Zhang A."/>
            <person name="Moore M.J."/>
            <person name="Landis J.B."/>
            <person name="Lin N."/>
            <person name="Zhang H."/>
            <person name="Zhang X."/>
            <person name="Huang J."/>
            <person name="Zhang X."/>
            <person name="Sun H."/>
            <person name="Wang H."/>
        </authorList>
    </citation>
    <scope>NUCLEOTIDE SEQUENCE [LARGE SCALE GENOMIC DNA]</scope>
    <source>
        <strain evidence="2">TB1705</strain>
        <tissue evidence="2">Leaf</tissue>
    </source>
</reference>
<dbReference type="Proteomes" id="UP000541444">
    <property type="component" value="Unassembled WGS sequence"/>
</dbReference>
<evidence type="ECO:0000313" key="2">
    <source>
        <dbReference type="EMBL" id="KAF6160232.1"/>
    </source>
</evidence>
<proteinExistence type="predicted"/>
<organism evidence="2 3">
    <name type="scientific">Kingdonia uniflora</name>
    <dbReference type="NCBI Taxonomy" id="39325"/>
    <lineage>
        <taxon>Eukaryota</taxon>
        <taxon>Viridiplantae</taxon>
        <taxon>Streptophyta</taxon>
        <taxon>Embryophyta</taxon>
        <taxon>Tracheophyta</taxon>
        <taxon>Spermatophyta</taxon>
        <taxon>Magnoliopsida</taxon>
        <taxon>Ranunculales</taxon>
        <taxon>Circaeasteraceae</taxon>
        <taxon>Kingdonia</taxon>
    </lineage>
</organism>
<evidence type="ECO:0000259" key="1">
    <source>
        <dbReference type="Pfam" id="PF12776"/>
    </source>
</evidence>
<dbReference type="OrthoDB" id="686198at2759"/>
<dbReference type="Pfam" id="PF12776">
    <property type="entry name" value="Myb_DNA-bind_3"/>
    <property type="match status" value="1"/>
</dbReference>
<protein>
    <recommendedName>
        <fullName evidence="1">Myb/SANT-like domain-containing protein</fullName>
    </recommendedName>
</protein>
<gene>
    <name evidence="2" type="ORF">GIB67_019001</name>
</gene>